<accession>W4LJQ1</accession>
<evidence type="ECO:0000256" key="1">
    <source>
        <dbReference type="PROSITE-ProRule" id="PRU00169"/>
    </source>
</evidence>
<dbReference type="CDD" id="cd17569">
    <property type="entry name" value="REC_HupR-like"/>
    <property type="match status" value="1"/>
</dbReference>
<protein>
    <recommendedName>
        <fullName evidence="6">HDOD domain-containing protein</fullName>
    </recommendedName>
</protein>
<dbReference type="InterPro" id="IPR014626">
    <property type="entry name" value="Sig_transdc_resp-reg_put"/>
</dbReference>
<dbReference type="EMBL" id="AZHW01000577">
    <property type="protein sequence ID" value="ETW98212.1"/>
    <property type="molecule type" value="Genomic_DNA"/>
</dbReference>
<dbReference type="Gene3D" id="1.10.3210.10">
    <property type="entry name" value="Hypothetical protein af1432"/>
    <property type="match status" value="1"/>
</dbReference>
<evidence type="ECO:0000259" key="3">
    <source>
        <dbReference type="PROSITE" id="PS51833"/>
    </source>
</evidence>
<dbReference type="InterPro" id="IPR001789">
    <property type="entry name" value="Sig_transdc_resp-reg_receiver"/>
</dbReference>
<feature type="domain" description="Response regulatory" evidence="2">
    <location>
        <begin position="4"/>
        <end position="119"/>
    </location>
</feature>
<dbReference type="Gene3D" id="3.40.50.2300">
    <property type="match status" value="1"/>
</dbReference>
<sequence length="421" mass="46665">MKPHILFVDDEPNLLDGLRRMLRPMRQDWDMHFAESGPDALQIIDQQPCDVVVSDMRMPGMDGSQLLHKIRQYSPETIRFILSGHSDPSMILRAVGPTHQFLAKPCNAAELKGTLTRACRLRHLLPDPQLLRLVTSIEHLPSMPSLYHQVIGAIQEPLADLETIAELIACDMGMTAKILQIVHSAFFGLQRQLSNPIQAVETLGFETLQAIVIKAQVFVAAEDQTPHAKALQALWAHSLAIATCAREIMAVEGGDSVELNDTFSAGLLHDVGTLVLISHLPTLYDRSRELMAAKHLSVCRAERDVLGVTHAAIGAYLMGLWGLSDVIIDALAYHLQPSACPTPAWSPLAAVHIAEALVHELLPHLTVASAPRLDRDYLETLDLWEHLPIWREHCQHVLQQHASATEGRQPFQIYHEVAAHA</sequence>
<dbReference type="PATRIC" id="fig|1429438.4.peg.3856"/>
<dbReference type="PROSITE" id="PS51833">
    <property type="entry name" value="HDOD"/>
    <property type="match status" value="1"/>
</dbReference>
<evidence type="ECO:0008006" key="6">
    <source>
        <dbReference type="Google" id="ProtNLM"/>
    </source>
</evidence>
<dbReference type="InterPro" id="IPR013976">
    <property type="entry name" value="HDOD"/>
</dbReference>
<keyword evidence="5" id="KW-1185">Reference proteome</keyword>
<keyword evidence="1" id="KW-0597">Phosphoprotein</keyword>
<dbReference type="InterPro" id="IPR011006">
    <property type="entry name" value="CheY-like_superfamily"/>
</dbReference>
<dbReference type="Pfam" id="PF08668">
    <property type="entry name" value="HDOD"/>
    <property type="match status" value="1"/>
</dbReference>
<dbReference type="PROSITE" id="PS50110">
    <property type="entry name" value="RESPONSE_REGULATORY"/>
    <property type="match status" value="1"/>
</dbReference>
<dbReference type="PIRSF" id="PIRSF036883">
    <property type="entry name" value="RR_HD-GYP_mod"/>
    <property type="match status" value="1"/>
</dbReference>
<evidence type="ECO:0000313" key="4">
    <source>
        <dbReference type="EMBL" id="ETW98212.1"/>
    </source>
</evidence>
<dbReference type="SMART" id="SM00448">
    <property type="entry name" value="REC"/>
    <property type="match status" value="1"/>
</dbReference>
<dbReference type="AlphaFoldDB" id="W4LJQ1"/>
<gene>
    <name evidence="4" type="ORF">ETSY1_19800</name>
</gene>
<dbReference type="PANTHER" id="PTHR33525">
    <property type="match status" value="1"/>
</dbReference>
<dbReference type="SUPFAM" id="SSF52172">
    <property type="entry name" value="CheY-like"/>
    <property type="match status" value="1"/>
</dbReference>
<dbReference type="GO" id="GO:0000160">
    <property type="term" value="P:phosphorelay signal transduction system"/>
    <property type="evidence" value="ECO:0007669"/>
    <property type="project" value="InterPro"/>
</dbReference>
<reference evidence="4 5" key="1">
    <citation type="journal article" date="2014" name="Nature">
        <title>An environmental bacterial taxon with a large and distinct metabolic repertoire.</title>
        <authorList>
            <person name="Wilson M.C."/>
            <person name="Mori T."/>
            <person name="Ruckert C."/>
            <person name="Uria A.R."/>
            <person name="Helf M.J."/>
            <person name="Takada K."/>
            <person name="Gernert C."/>
            <person name="Steffens U.A."/>
            <person name="Heycke N."/>
            <person name="Schmitt S."/>
            <person name="Rinke C."/>
            <person name="Helfrich E.J."/>
            <person name="Brachmann A.O."/>
            <person name="Gurgui C."/>
            <person name="Wakimoto T."/>
            <person name="Kracht M."/>
            <person name="Crusemann M."/>
            <person name="Hentschel U."/>
            <person name="Abe I."/>
            <person name="Matsunaga S."/>
            <person name="Kalinowski J."/>
            <person name="Takeyama H."/>
            <person name="Piel J."/>
        </authorList>
    </citation>
    <scope>NUCLEOTIDE SEQUENCE [LARGE SCALE GENOMIC DNA]</scope>
    <source>
        <strain evidence="5">TSY1</strain>
    </source>
</reference>
<dbReference type="Pfam" id="PF00072">
    <property type="entry name" value="Response_reg"/>
    <property type="match status" value="1"/>
</dbReference>
<proteinExistence type="predicted"/>
<dbReference type="SUPFAM" id="SSF109604">
    <property type="entry name" value="HD-domain/PDEase-like"/>
    <property type="match status" value="1"/>
</dbReference>
<name>W4LJQ1_ENTF1</name>
<feature type="domain" description="HDOD" evidence="3">
    <location>
        <begin position="140"/>
        <end position="337"/>
    </location>
</feature>
<evidence type="ECO:0000313" key="5">
    <source>
        <dbReference type="Proteomes" id="UP000019141"/>
    </source>
</evidence>
<feature type="modified residue" description="4-aspartylphosphate" evidence="1">
    <location>
        <position position="55"/>
    </location>
</feature>
<dbReference type="InterPro" id="IPR052340">
    <property type="entry name" value="RNase_Y/CdgJ"/>
</dbReference>
<dbReference type="HOGENOM" id="CLU_048246_0_0_7"/>
<organism evidence="4 5">
    <name type="scientific">Entotheonella factor</name>
    <dbReference type="NCBI Taxonomy" id="1429438"/>
    <lineage>
        <taxon>Bacteria</taxon>
        <taxon>Pseudomonadati</taxon>
        <taxon>Nitrospinota/Tectimicrobiota group</taxon>
        <taxon>Candidatus Tectimicrobiota</taxon>
        <taxon>Candidatus Entotheonellia</taxon>
        <taxon>Candidatus Entotheonellales</taxon>
        <taxon>Candidatus Entotheonellaceae</taxon>
        <taxon>Candidatus Entotheonella</taxon>
    </lineage>
</organism>
<dbReference type="Proteomes" id="UP000019141">
    <property type="component" value="Unassembled WGS sequence"/>
</dbReference>
<dbReference type="PANTHER" id="PTHR33525:SF6">
    <property type="entry name" value="HDOD DOMAIN-CONTAINING PROTEIN"/>
    <property type="match status" value="1"/>
</dbReference>
<comment type="caution">
    <text evidence="4">The sequence shown here is derived from an EMBL/GenBank/DDBJ whole genome shotgun (WGS) entry which is preliminary data.</text>
</comment>
<evidence type="ECO:0000259" key="2">
    <source>
        <dbReference type="PROSITE" id="PS50110"/>
    </source>
</evidence>